<evidence type="ECO:0000256" key="1">
    <source>
        <dbReference type="SAM" id="MobiDB-lite"/>
    </source>
</evidence>
<dbReference type="Proteomes" id="UP001281447">
    <property type="component" value="Unassembled WGS sequence"/>
</dbReference>
<dbReference type="PANTHER" id="PTHR32294:SF0">
    <property type="entry name" value="DNA POLYMERASE III SUBUNIT ALPHA"/>
    <property type="match status" value="1"/>
</dbReference>
<dbReference type="CDD" id="cd07431">
    <property type="entry name" value="PHP_PolIIIA"/>
    <property type="match status" value="1"/>
</dbReference>
<dbReference type="InterPro" id="IPR004013">
    <property type="entry name" value="PHP_dom"/>
</dbReference>
<comment type="caution">
    <text evidence="3">The sequence shown here is derived from an EMBL/GenBank/DDBJ whole genome shotgun (WGS) entry which is preliminary data.</text>
</comment>
<name>A0ABU5CC92_9BACI</name>
<dbReference type="Pfam" id="PF02811">
    <property type="entry name" value="PHP"/>
    <property type="match status" value="1"/>
</dbReference>
<dbReference type="SUPFAM" id="SSF89550">
    <property type="entry name" value="PHP domain-like"/>
    <property type="match status" value="1"/>
</dbReference>
<evidence type="ECO:0000259" key="2">
    <source>
        <dbReference type="SMART" id="SM00481"/>
    </source>
</evidence>
<reference evidence="3 4" key="1">
    <citation type="submission" date="2023-10" db="EMBL/GenBank/DDBJ databases">
        <title>Virgibacillus halophilus 5B73C genome.</title>
        <authorList>
            <person name="Miliotis G."/>
            <person name="Sengupta P."/>
            <person name="Hameed A."/>
            <person name="Chuvochina M."/>
            <person name="Mcdonagh F."/>
            <person name="Simpson A.C."/>
            <person name="Singh N.K."/>
            <person name="Rekha P.D."/>
            <person name="Raman K."/>
            <person name="Hugenholtz P."/>
            <person name="Venkateswaran K."/>
        </authorList>
    </citation>
    <scope>NUCLEOTIDE SEQUENCE [LARGE SCALE GENOMIC DNA]</scope>
    <source>
        <strain evidence="3 4">5B73C</strain>
    </source>
</reference>
<dbReference type="InterPro" id="IPR003141">
    <property type="entry name" value="Pol/His_phosphatase_N"/>
</dbReference>
<keyword evidence="4" id="KW-1185">Reference proteome</keyword>
<dbReference type="Gene3D" id="3.20.20.140">
    <property type="entry name" value="Metal-dependent hydrolases"/>
    <property type="match status" value="1"/>
</dbReference>
<protein>
    <submittedName>
        <fullName evidence="3">PHP domain-containing protein</fullName>
    </submittedName>
</protein>
<evidence type="ECO:0000313" key="4">
    <source>
        <dbReference type="Proteomes" id="UP001281447"/>
    </source>
</evidence>
<dbReference type="InterPro" id="IPR004805">
    <property type="entry name" value="DnaE2/DnaE/PolC"/>
</dbReference>
<proteinExistence type="predicted"/>
<evidence type="ECO:0000313" key="3">
    <source>
        <dbReference type="EMBL" id="MDY0396965.1"/>
    </source>
</evidence>
<dbReference type="EMBL" id="JAWDIP010000004">
    <property type="protein sequence ID" value="MDY0396965.1"/>
    <property type="molecule type" value="Genomic_DNA"/>
</dbReference>
<feature type="region of interest" description="Disordered" evidence="1">
    <location>
        <begin position="222"/>
        <end position="242"/>
    </location>
</feature>
<feature type="domain" description="Polymerase/histidinol phosphatase N-terminal" evidence="2">
    <location>
        <begin position="4"/>
        <end position="71"/>
    </location>
</feature>
<accession>A0ABU5CC92</accession>
<gene>
    <name evidence="3" type="ORF">RWE15_25120</name>
</gene>
<dbReference type="PANTHER" id="PTHR32294">
    <property type="entry name" value="DNA POLYMERASE III SUBUNIT ALPHA"/>
    <property type="match status" value="1"/>
</dbReference>
<dbReference type="SMART" id="SM00481">
    <property type="entry name" value="POLIIIAc"/>
    <property type="match status" value="1"/>
</dbReference>
<organism evidence="3 4">
    <name type="scientific">Tigheibacillus halophilus</name>
    <dbReference type="NCBI Taxonomy" id="361280"/>
    <lineage>
        <taxon>Bacteria</taxon>
        <taxon>Bacillati</taxon>
        <taxon>Bacillota</taxon>
        <taxon>Bacilli</taxon>
        <taxon>Bacillales</taxon>
        <taxon>Bacillaceae</taxon>
        <taxon>Tigheibacillus</taxon>
    </lineage>
</organism>
<sequence>MSFTHLQVKSGFSFMQSAVTIPKLIRKAKQLDFTTLAITDEHVLYGVIPFYKACLANDIKPVIGMTVQIITQEQETDTCVLLAKNNNGYQQLSRLSTFLQTAHQSGVEKNVFQDYTNDLICILPFSHSRLNYMLGASSDERSKDYLHSWQKLFAPGDFYVGVEDHGNEQERLLRKKLKILLEKNKIPAVAINDVCYLEAQDDMAHDCLQAIRRGVQWDSEFADPVKKTAPSQNKGRDVPVIR</sequence>
<dbReference type="InterPro" id="IPR016195">
    <property type="entry name" value="Pol/histidinol_Pase-like"/>
</dbReference>